<sequence length="68" mass="7869">MQELLMFMYHLTPEQAAARVPLFQFWLTAFGAALLIWLDSKGVFDGFGAWLACLLRDTWVGDLLRKFM</sequence>
<evidence type="ECO:0000313" key="3">
    <source>
        <dbReference type="Proteomes" id="UP000250550"/>
    </source>
</evidence>
<comment type="caution">
    <text evidence="2">The sequence shown here is derived from an EMBL/GenBank/DDBJ whole genome shotgun (WGS) entry which is preliminary data.</text>
</comment>
<dbReference type="AlphaFoldDB" id="A0A329US65"/>
<accession>A0A329US65</accession>
<protein>
    <submittedName>
        <fullName evidence="2">Uncharacterized protein</fullName>
    </submittedName>
</protein>
<keyword evidence="1" id="KW-0812">Transmembrane</keyword>
<dbReference type="EMBL" id="PRLF01000024">
    <property type="protein sequence ID" value="RAW63758.1"/>
    <property type="molecule type" value="Genomic_DNA"/>
</dbReference>
<evidence type="ECO:0000313" key="2">
    <source>
        <dbReference type="EMBL" id="RAW63758.1"/>
    </source>
</evidence>
<dbReference type="RefSeq" id="WP_112121974.1">
    <property type="nucleotide sequence ID" value="NZ_PRLF01000024.1"/>
</dbReference>
<proteinExistence type="predicted"/>
<gene>
    <name evidence="2" type="ORF">C4N21_12605</name>
</gene>
<feature type="transmembrane region" description="Helical" evidence="1">
    <location>
        <begin position="20"/>
        <end position="38"/>
    </location>
</feature>
<reference evidence="2 3" key="1">
    <citation type="submission" date="2018-02" db="EMBL/GenBank/DDBJ databases">
        <title>Complete genome sequencing of Faecalibacterium prausnitzii strains isolated from the human gut.</title>
        <authorList>
            <person name="Fitzgerald B.C."/>
            <person name="Shkoporov A.N."/>
            <person name="Ross P.R."/>
            <person name="Hill C."/>
        </authorList>
    </citation>
    <scope>NUCLEOTIDE SEQUENCE [LARGE SCALE GENOMIC DNA]</scope>
    <source>
        <strain evidence="2 3">APC924/119</strain>
    </source>
</reference>
<organism evidence="2 3">
    <name type="scientific">Faecalibacterium prausnitzii</name>
    <dbReference type="NCBI Taxonomy" id="853"/>
    <lineage>
        <taxon>Bacteria</taxon>
        <taxon>Bacillati</taxon>
        <taxon>Bacillota</taxon>
        <taxon>Clostridia</taxon>
        <taxon>Eubacteriales</taxon>
        <taxon>Oscillospiraceae</taxon>
        <taxon>Faecalibacterium</taxon>
    </lineage>
</organism>
<keyword evidence="1" id="KW-0472">Membrane</keyword>
<keyword evidence="1" id="KW-1133">Transmembrane helix</keyword>
<name>A0A329US65_9FIRM</name>
<dbReference type="Proteomes" id="UP000250550">
    <property type="component" value="Unassembled WGS sequence"/>
</dbReference>
<evidence type="ECO:0000256" key="1">
    <source>
        <dbReference type="SAM" id="Phobius"/>
    </source>
</evidence>